<dbReference type="EMBL" id="SMMG02000005">
    <property type="protein sequence ID" value="KAA3472469.1"/>
    <property type="molecule type" value="Genomic_DNA"/>
</dbReference>
<proteinExistence type="predicted"/>
<organism evidence="1 2">
    <name type="scientific">Gossypium australe</name>
    <dbReference type="NCBI Taxonomy" id="47621"/>
    <lineage>
        <taxon>Eukaryota</taxon>
        <taxon>Viridiplantae</taxon>
        <taxon>Streptophyta</taxon>
        <taxon>Embryophyta</taxon>
        <taxon>Tracheophyta</taxon>
        <taxon>Spermatophyta</taxon>
        <taxon>Magnoliopsida</taxon>
        <taxon>eudicotyledons</taxon>
        <taxon>Gunneridae</taxon>
        <taxon>Pentapetalae</taxon>
        <taxon>rosids</taxon>
        <taxon>malvids</taxon>
        <taxon>Malvales</taxon>
        <taxon>Malvaceae</taxon>
        <taxon>Malvoideae</taxon>
        <taxon>Gossypium</taxon>
    </lineage>
</organism>
<keyword evidence="2" id="KW-1185">Reference proteome</keyword>
<evidence type="ECO:0000313" key="2">
    <source>
        <dbReference type="Proteomes" id="UP000325315"/>
    </source>
</evidence>
<sequence length="95" mass="10702">MWRIANGFLPTMYNLKIRHLAVNTLCPGLGFHTTSIIGIGVSISTSNKDPIWKKWSETEFVSQNTEARKISSIAYCTGLFGTISTRSIMKEYENK</sequence>
<name>A0A5B6VSR6_9ROSI</name>
<dbReference type="AlphaFoldDB" id="A0A5B6VSR6"/>
<gene>
    <name evidence="1" type="ORF">EPI10_022947</name>
</gene>
<protein>
    <submittedName>
        <fullName evidence="1">Uncharacterized protein</fullName>
    </submittedName>
</protein>
<dbReference type="Proteomes" id="UP000325315">
    <property type="component" value="Unassembled WGS sequence"/>
</dbReference>
<accession>A0A5B6VSR6</accession>
<evidence type="ECO:0000313" key="1">
    <source>
        <dbReference type="EMBL" id="KAA3472469.1"/>
    </source>
</evidence>
<comment type="caution">
    <text evidence="1">The sequence shown here is derived from an EMBL/GenBank/DDBJ whole genome shotgun (WGS) entry which is preliminary data.</text>
</comment>
<reference evidence="1" key="1">
    <citation type="submission" date="2019-08" db="EMBL/GenBank/DDBJ databases">
        <authorList>
            <person name="Liu F."/>
        </authorList>
    </citation>
    <scope>NUCLEOTIDE SEQUENCE [LARGE SCALE GENOMIC DNA]</scope>
    <source>
        <strain evidence="1">PA1801</strain>
        <tissue evidence="1">Leaf</tissue>
    </source>
</reference>